<reference evidence="1" key="1">
    <citation type="submission" date="2019-07" db="EMBL/GenBank/DDBJ databases">
        <authorList>
            <person name="Dittberner H."/>
        </authorList>
    </citation>
    <scope>NUCLEOTIDE SEQUENCE [LARGE SCALE GENOMIC DNA]</scope>
</reference>
<dbReference type="Proteomes" id="UP000489600">
    <property type="component" value="Unassembled WGS sequence"/>
</dbReference>
<sequence>MEDYFWEYNIFKKDKLSYAVDTLTGEAYTWWLKEEECRIYYKESVRTWQDLKWLMYEQYVTRSLTSRNCHKKVLKPFVKQAPISTSLPKSQAPNQTKVSILSLKHHLTLLVTGSKDKDMLPSSVLRERLQQKQNRCNTTMIRKSM</sequence>
<dbReference type="OrthoDB" id="1114112at2759"/>
<organism evidence="1 2">
    <name type="scientific">Arabis nemorensis</name>
    <dbReference type="NCBI Taxonomy" id="586526"/>
    <lineage>
        <taxon>Eukaryota</taxon>
        <taxon>Viridiplantae</taxon>
        <taxon>Streptophyta</taxon>
        <taxon>Embryophyta</taxon>
        <taxon>Tracheophyta</taxon>
        <taxon>Spermatophyta</taxon>
        <taxon>Magnoliopsida</taxon>
        <taxon>eudicotyledons</taxon>
        <taxon>Gunneridae</taxon>
        <taxon>Pentapetalae</taxon>
        <taxon>rosids</taxon>
        <taxon>malvids</taxon>
        <taxon>Brassicales</taxon>
        <taxon>Brassicaceae</taxon>
        <taxon>Arabideae</taxon>
        <taxon>Arabis</taxon>
    </lineage>
</organism>
<accession>A0A565BVX3</accession>
<evidence type="ECO:0000313" key="2">
    <source>
        <dbReference type="Proteomes" id="UP000489600"/>
    </source>
</evidence>
<proteinExistence type="predicted"/>
<comment type="caution">
    <text evidence="1">The sequence shown here is derived from an EMBL/GenBank/DDBJ whole genome shotgun (WGS) entry which is preliminary data.</text>
</comment>
<dbReference type="AlphaFoldDB" id="A0A565BVX3"/>
<name>A0A565BVX3_9BRAS</name>
<evidence type="ECO:0000313" key="1">
    <source>
        <dbReference type="EMBL" id="VVB05495.1"/>
    </source>
</evidence>
<keyword evidence="2" id="KW-1185">Reference proteome</keyword>
<gene>
    <name evidence="1" type="ORF">ANE_LOCUS15939</name>
</gene>
<protein>
    <recommendedName>
        <fullName evidence="3">Retrotransposon gag domain-containing protein</fullName>
    </recommendedName>
</protein>
<evidence type="ECO:0008006" key="3">
    <source>
        <dbReference type="Google" id="ProtNLM"/>
    </source>
</evidence>
<dbReference type="EMBL" id="CABITT030000005">
    <property type="protein sequence ID" value="VVB05495.1"/>
    <property type="molecule type" value="Genomic_DNA"/>
</dbReference>